<keyword evidence="6" id="KW-0720">Serine protease</keyword>
<dbReference type="InterPro" id="IPR001254">
    <property type="entry name" value="Trypsin_dom"/>
</dbReference>
<dbReference type="InterPro" id="IPR009003">
    <property type="entry name" value="Peptidase_S1_PA"/>
</dbReference>
<evidence type="ECO:0000313" key="11">
    <source>
        <dbReference type="EnsemblMetazoa" id="CLYHEMP014615.1"/>
    </source>
</evidence>
<organism evidence="11 12">
    <name type="scientific">Clytia hemisphaerica</name>
    <dbReference type="NCBI Taxonomy" id="252671"/>
    <lineage>
        <taxon>Eukaryota</taxon>
        <taxon>Metazoa</taxon>
        <taxon>Cnidaria</taxon>
        <taxon>Hydrozoa</taxon>
        <taxon>Hydroidolina</taxon>
        <taxon>Leptothecata</taxon>
        <taxon>Obeliida</taxon>
        <taxon>Clytiidae</taxon>
        <taxon>Clytia</taxon>
    </lineage>
</organism>
<keyword evidence="4 9" id="KW-0732">Signal</keyword>
<dbReference type="PANTHER" id="PTHR24252:SF7">
    <property type="entry name" value="HYALIN"/>
    <property type="match status" value="1"/>
</dbReference>
<evidence type="ECO:0000256" key="7">
    <source>
        <dbReference type="ARBA" id="ARBA00023145"/>
    </source>
</evidence>
<dbReference type="PROSITE" id="PS00134">
    <property type="entry name" value="TRYPSIN_HIS"/>
    <property type="match status" value="1"/>
</dbReference>
<feature type="domain" description="Peptidase S1" evidence="10">
    <location>
        <begin position="80"/>
        <end position="313"/>
    </location>
</feature>
<accession>A0A7M5WXY3</accession>
<proteinExistence type="predicted"/>
<dbReference type="RefSeq" id="XP_066935414.1">
    <property type="nucleotide sequence ID" value="XM_067079313.1"/>
</dbReference>
<dbReference type="Proteomes" id="UP000594262">
    <property type="component" value="Unplaced"/>
</dbReference>
<keyword evidence="8" id="KW-1015">Disulfide bond</keyword>
<dbReference type="CDD" id="cd00190">
    <property type="entry name" value="Tryp_SPc"/>
    <property type="match status" value="1"/>
</dbReference>
<keyword evidence="3" id="KW-0645">Protease</keyword>
<dbReference type="GeneID" id="136823009"/>
<dbReference type="SUPFAM" id="SSF50494">
    <property type="entry name" value="Trypsin-like serine proteases"/>
    <property type="match status" value="1"/>
</dbReference>
<keyword evidence="2" id="KW-0964">Secreted</keyword>
<keyword evidence="12" id="KW-1185">Reference proteome</keyword>
<dbReference type="GO" id="GO:0005576">
    <property type="term" value="C:extracellular region"/>
    <property type="evidence" value="ECO:0007669"/>
    <property type="project" value="UniProtKB-SubCell"/>
</dbReference>
<evidence type="ECO:0000256" key="1">
    <source>
        <dbReference type="ARBA" id="ARBA00004613"/>
    </source>
</evidence>
<evidence type="ECO:0000256" key="2">
    <source>
        <dbReference type="ARBA" id="ARBA00022525"/>
    </source>
</evidence>
<evidence type="ECO:0000256" key="8">
    <source>
        <dbReference type="ARBA" id="ARBA00023157"/>
    </source>
</evidence>
<dbReference type="PROSITE" id="PS50240">
    <property type="entry name" value="TRYPSIN_DOM"/>
    <property type="match status" value="1"/>
</dbReference>
<dbReference type="Gene3D" id="2.40.10.10">
    <property type="entry name" value="Trypsin-like serine proteases"/>
    <property type="match status" value="1"/>
</dbReference>
<name>A0A7M5WXY3_9CNID</name>
<dbReference type="OrthoDB" id="5918597at2759"/>
<keyword evidence="5" id="KW-0378">Hydrolase</keyword>
<dbReference type="AlphaFoldDB" id="A0A7M5WXY3"/>
<comment type="subcellular location">
    <subcellularLocation>
        <location evidence="1">Secreted</location>
    </subcellularLocation>
</comment>
<evidence type="ECO:0000259" key="10">
    <source>
        <dbReference type="PROSITE" id="PS50240"/>
    </source>
</evidence>
<dbReference type="InterPro" id="IPR001314">
    <property type="entry name" value="Peptidase_S1A"/>
</dbReference>
<evidence type="ECO:0000313" key="12">
    <source>
        <dbReference type="Proteomes" id="UP000594262"/>
    </source>
</evidence>
<dbReference type="EnsemblMetazoa" id="CLYHEMT014615.1">
    <property type="protein sequence ID" value="CLYHEMP014615.1"/>
    <property type="gene ID" value="CLYHEMG014615"/>
</dbReference>
<dbReference type="GO" id="GO:0004252">
    <property type="term" value="F:serine-type endopeptidase activity"/>
    <property type="evidence" value="ECO:0007669"/>
    <property type="project" value="InterPro"/>
</dbReference>
<sequence length="319" mass="35444">MKILIILALIAISYGCYDTQGKSNCEHWKKEFDFCKRRDAHYHCKLTCGICKKVSTTPHPTNNPNQRFQCGRSKIGQSRVVNGITPKPGSWPWIASLQRRGSHFCGGSLISPNWVLTAAHCVLNTWPKPEFSVNLGRHDLRNSEKDSAQSIGLKRVIINPDYNRNTLTADIALIELDRPAFINSRVGLACLPPSANVYPKIGKVCYLAGWGLTNYPGRGSSVLQQTNLPVVDASKCHYQREVVCVGKGPGKGPDGKQHPLPCKGDSGGPLVCQQSDGRWQLEGVTSYAYKLCKEYAGYSPVNKYLPWIKKYVKDSVFVY</sequence>
<dbReference type="Pfam" id="PF00089">
    <property type="entry name" value="Trypsin"/>
    <property type="match status" value="1"/>
</dbReference>
<evidence type="ECO:0000256" key="9">
    <source>
        <dbReference type="SAM" id="SignalP"/>
    </source>
</evidence>
<feature type="chain" id="PRO_5029737038" description="Peptidase S1 domain-containing protein" evidence="9">
    <location>
        <begin position="16"/>
        <end position="319"/>
    </location>
</feature>
<protein>
    <recommendedName>
        <fullName evidence="10">Peptidase S1 domain-containing protein</fullName>
    </recommendedName>
</protein>
<evidence type="ECO:0000256" key="6">
    <source>
        <dbReference type="ARBA" id="ARBA00022825"/>
    </source>
</evidence>
<dbReference type="GO" id="GO:0006508">
    <property type="term" value="P:proteolysis"/>
    <property type="evidence" value="ECO:0007669"/>
    <property type="project" value="UniProtKB-KW"/>
</dbReference>
<dbReference type="FunFam" id="2.40.10.10:FF:000146">
    <property type="entry name" value="Serine protease 53"/>
    <property type="match status" value="1"/>
</dbReference>
<evidence type="ECO:0000256" key="5">
    <source>
        <dbReference type="ARBA" id="ARBA00022801"/>
    </source>
</evidence>
<dbReference type="InterPro" id="IPR043504">
    <property type="entry name" value="Peptidase_S1_PA_chymotrypsin"/>
</dbReference>
<evidence type="ECO:0000256" key="3">
    <source>
        <dbReference type="ARBA" id="ARBA00022670"/>
    </source>
</evidence>
<dbReference type="PRINTS" id="PR00722">
    <property type="entry name" value="CHYMOTRYPSIN"/>
</dbReference>
<keyword evidence="7" id="KW-0865">Zymogen</keyword>
<dbReference type="InterPro" id="IPR018114">
    <property type="entry name" value="TRYPSIN_HIS"/>
</dbReference>
<feature type="signal peptide" evidence="9">
    <location>
        <begin position="1"/>
        <end position="15"/>
    </location>
</feature>
<evidence type="ECO:0000256" key="4">
    <source>
        <dbReference type="ARBA" id="ARBA00022729"/>
    </source>
</evidence>
<dbReference type="PROSITE" id="PS51257">
    <property type="entry name" value="PROKAR_LIPOPROTEIN"/>
    <property type="match status" value="1"/>
</dbReference>
<dbReference type="PANTHER" id="PTHR24252">
    <property type="entry name" value="ACROSIN-RELATED"/>
    <property type="match status" value="1"/>
</dbReference>
<dbReference type="SMART" id="SM00020">
    <property type="entry name" value="Tryp_SPc"/>
    <property type="match status" value="1"/>
</dbReference>
<reference evidence="11" key="1">
    <citation type="submission" date="2021-01" db="UniProtKB">
        <authorList>
            <consortium name="EnsemblMetazoa"/>
        </authorList>
    </citation>
    <scope>IDENTIFICATION</scope>
</reference>